<accession>X1EFZ8</accession>
<comment type="caution">
    <text evidence="1">The sequence shown here is derived from an EMBL/GenBank/DDBJ whole genome shotgun (WGS) entry which is preliminary data.</text>
</comment>
<reference evidence="1" key="1">
    <citation type="journal article" date="2014" name="Front. Microbiol.">
        <title>High frequency of phylogenetically diverse reductive dehalogenase-homologous genes in deep subseafloor sedimentary metagenomes.</title>
        <authorList>
            <person name="Kawai M."/>
            <person name="Futagami T."/>
            <person name="Toyoda A."/>
            <person name="Takaki Y."/>
            <person name="Nishi S."/>
            <person name="Hori S."/>
            <person name="Arai W."/>
            <person name="Tsubouchi T."/>
            <person name="Morono Y."/>
            <person name="Uchiyama I."/>
            <person name="Ito T."/>
            <person name="Fujiyama A."/>
            <person name="Inagaki F."/>
            <person name="Takami H."/>
        </authorList>
    </citation>
    <scope>NUCLEOTIDE SEQUENCE</scope>
    <source>
        <strain evidence="1">Expedition CK06-06</strain>
    </source>
</reference>
<gene>
    <name evidence="1" type="ORF">S03H2_23472</name>
</gene>
<feature type="non-terminal residue" evidence="1">
    <location>
        <position position="41"/>
    </location>
</feature>
<name>X1EFZ8_9ZZZZ</name>
<dbReference type="EMBL" id="BARU01012827">
    <property type="protein sequence ID" value="GAH31517.1"/>
    <property type="molecule type" value="Genomic_DNA"/>
</dbReference>
<sequence>MIDINIPNNFIQERKYIIEILFEEFLGIHYKIYIKKIKEYE</sequence>
<proteinExistence type="predicted"/>
<protein>
    <submittedName>
        <fullName evidence="1">Uncharacterized protein</fullName>
    </submittedName>
</protein>
<dbReference type="AlphaFoldDB" id="X1EFZ8"/>
<evidence type="ECO:0000313" key="1">
    <source>
        <dbReference type="EMBL" id="GAH31517.1"/>
    </source>
</evidence>
<organism evidence="1">
    <name type="scientific">marine sediment metagenome</name>
    <dbReference type="NCBI Taxonomy" id="412755"/>
    <lineage>
        <taxon>unclassified sequences</taxon>
        <taxon>metagenomes</taxon>
        <taxon>ecological metagenomes</taxon>
    </lineage>
</organism>